<dbReference type="AlphaFoldDB" id="A0AAD9UBI2"/>
<dbReference type="InterPro" id="IPR036770">
    <property type="entry name" value="Ankyrin_rpt-contain_sf"/>
</dbReference>
<feature type="repeat" description="ANK" evidence="7">
    <location>
        <begin position="263"/>
        <end position="290"/>
    </location>
</feature>
<feature type="transmembrane region" description="Helical" evidence="9">
    <location>
        <begin position="583"/>
        <end position="605"/>
    </location>
</feature>
<keyword evidence="6 9" id="KW-0472">Membrane</keyword>
<feature type="region of interest" description="Disordered" evidence="8">
    <location>
        <begin position="384"/>
        <end position="406"/>
    </location>
</feature>
<keyword evidence="4 9" id="KW-1133">Transmembrane helix</keyword>
<dbReference type="PANTHER" id="PTHR24186">
    <property type="entry name" value="PROTEIN PHOSPHATASE 1 REGULATORY SUBUNIT"/>
    <property type="match status" value="1"/>
</dbReference>
<feature type="transmembrane region" description="Helical" evidence="9">
    <location>
        <begin position="510"/>
        <end position="532"/>
    </location>
</feature>
<feature type="transmembrane region" description="Helical" evidence="9">
    <location>
        <begin position="611"/>
        <end position="631"/>
    </location>
</feature>
<dbReference type="SMART" id="SM00248">
    <property type="entry name" value="ANK"/>
    <property type="match status" value="9"/>
</dbReference>
<evidence type="ECO:0000256" key="6">
    <source>
        <dbReference type="ARBA" id="ARBA00023136"/>
    </source>
</evidence>
<feature type="transmembrane region" description="Helical" evidence="9">
    <location>
        <begin position="460"/>
        <end position="479"/>
    </location>
</feature>
<feature type="domain" description="PGG" evidence="10">
    <location>
        <begin position="454"/>
        <end position="564"/>
    </location>
</feature>
<evidence type="ECO:0000256" key="7">
    <source>
        <dbReference type="PROSITE-ProRule" id="PRU00023"/>
    </source>
</evidence>
<keyword evidence="5 7" id="KW-0040">ANK repeat</keyword>
<keyword evidence="12" id="KW-1185">Reference proteome</keyword>
<keyword evidence="2 9" id="KW-0812">Transmembrane</keyword>
<dbReference type="Proteomes" id="UP001280121">
    <property type="component" value="Unassembled WGS sequence"/>
</dbReference>
<evidence type="ECO:0000256" key="8">
    <source>
        <dbReference type="SAM" id="MobiDB-lite"/>
    </source>
</evidence>
<comment type="caution">
    <text evidence="11">The sequence shown here is derived from an EMBL/GenBank/DDBJ whole genome shotgun (WGS) entry which is preliminary data.</text>
</comment>
<accession>A0AAD9UBI2</accession>
<evidence type="ECO:0000259" key="10">
    <source>
        <dbReference type="Pfam" id="PF13962"/>
    </source>
</evidence>
<feature type="transmembrane region" description="Helical" evidence="9">
    <location>
        <begin position="538"/>
        <end position="562"/>
    </location>
</feature>
<evidence type="ECO:0000256" key="2">
    <source>
        <dbReference type="ARBA" id="ARBA00022692"/>
    </source>
</evidence>
<evidence type="ECO:0000256" key="9">
    <source>
        <dbReference type="SAM" id="Phobius"/>
    </source>
</evidence>
<comment type="subcellular location">
    <subcellularLocation>
        <location evidence="1">Membrane</location>
        <topology evidence="1">Multi-pass membrane protein</topology>
    </subcellularLocation>
</comment>
<evidence type="ECO:0000256" key="3">
    <source>
        <dbReference type="ARBA" id="ARBA00022737"/>
    </source>
</evidence>
<dbReference type="Pfam" id="PF12796">
    <property type="entry name" value="Ank_2"/>
    <property type="match status" value="3"/>
</dbReference>
<dbReference type="PROSITE" id="PS50088">
    <property type="entry name" value="ANK_REPEAT"/>
    <property type="match status" value="3"/>
</dbReference>
<evidence type="ECO:0000256" key="4">
    <source>
        <dbReference type="ARBA" id="ARBA00022989"/>
    </source>
</evidence>
<sequence>MELAHFAAALKGDVTCFPFCGINKQDLSEIFDKVSPLGNSLLHVASSSGHLHITQLISTNYPDLITKKNSEGDTALHVAVRAEKLDTVKQLVDSARNDPSASTVDNSLLKIRNNKGNTALHEALLVLMEPRKSTSVETLVSVACHLVSADPEVSYYQNNIQESPLYLAVKSGNKDSLEYILRALPQTDRLIYKLEGRSPVHVAIKQKKLDILKVIKEQKEELLSLLDEEENTALHCAASIGYHMGVRYLLEIDGSGAFKRNKEGLYPLHLACENGHVTVMKELFKKWPDVTEFLCNKGRNILHFAAKSGNENAVRCILKEEGMDKLVNKTDKDGNTPFHLAAWHGHSTVVVTLLWDKRTKPDLVNNQDLTAYDHAFKSSALDKDQRIDGDDGNLEASGKVKENSEKPNEFQKMMTLALLYMYHELFQRWFIRLGRHYRPTKSSGIKSKSPLSKQDLSNRISNLLVVATLIIGVAFAGFLQMPFKGENPNDESDWVSQYGLDQRMVGRFMFANMLAMNLSITAALTLCLALLVDNKLAAILAWVAFLLLELALFSVSSAFWWAMSIRSQTYEEYYINPNVFGKIDFFTAGLAFFYVHGALIMIPMLTCTMGWGVLPVFIYFILFCFYFLFHLSRGIFFRCLRTLFKYGLLALFFLLIICLLLYSIIF</sequence>
<evidence type="ECO:0000256" key="1">
    <source>
        <dbReference type="ARBA" id="ARBA00004141"/>
    </source>
</evidence>
<protein>
    <recommendedName>
        <fullName evidence="10">PGG domain-containing protein</fullName>
    </recommendedName>
</protein>
<evidence type="ECO:0000313" key="11">
    <source>
        <dbReference type="EMBL" id="KAK2651098.1"/>
    </source>
</evidence>
<feature type="repeat" description="ANK" evidence="7">
    <location>
        <begin position="71"/>
        <end position="93"/>
    </location>
</feature>
<dbReference type="PANTHER" id="PTHR24186:SF46">
    <property type="entry name" value="PROTEIN ACCELERATED CELL DEATH 6-LIKE"/>
    <property type="match status" value="1"/>
</dbReference>
<keyword evidence="3" id="KW-0677">Repeat</keyword>
<gene>
    <name evidence="11" type="ORF">Ddye_018587</name>
</gene>
<dbReference type="EMBL" id="JANJYI010000005">
    <property type="protein sequence ID" value="KAK2651098.1"/>
    <property type="molecule type" value="Genomic_DNA"/>
</dbReference>
<evidence type="ECO:0000313" key="12">
    <source>
        <dbReference type="Proteomes" id="UP001280121"/>
    </source>
</evidence>
<name>A0AAD9UBI2_9ROSI</name>
<dbReference type="SUPFAM" id="SSF48403">
    <property type="entry name" value="Ankyrin repeat"/>
    <property type="match status" value="2"/>
</dbReference>
<dbReference type="InterPro" id="IPR002110">
    <property type="entry name" value="Ankyrin_rpt"/>
</dbReference>
<evidence type="ECO:0000256" key="5">
    <source>
        <dbReference type="ARBA" id="ARBA00023043"/>
    </source>
</evidence>
<dbReference type="GO" id="GO:0005886">
    <property type="term" value="C:plasma membrane"/>
    <property type="evidence" value="ECO:0007669"/>
    <property type="project" value="TreeGrafter"/>
</dbReference>
<organism evidence="11 12">
    <name type="scientific">Dipteronia dyeriana</name>
    <dbReference type="NCBI Taxonomy" id="168575"/>
    <lineage>
        <taxon>Eukaryota</taxon>
        <taxon>Viridiplantae</taxon>
        <taxon>Streptophyta</taxon>
        <taxon>Embryophyta</taxon>
        <taxon>Tracheophyta</taxon>
        <taxon>Spermatophyta</taxon>
        <taxon>Magnoliopsida</taxon>
        <taxon>eudicotyledons</taxon>
        <taxon>Gunneridae</taxon>
        <taxon>Pentapetalae</taxon>
        <taxon>rosids</taxon>
        <taxon>malvids</taxon>
        <taxon>Sapindales</taxon>
        <taxon>Sapindaceae</taxon>
        <taxon>Hippocastanoideae</taxon>
        <taxon>Acereae</taxon>
        <taxon>Dipteronia</taxon>
    </lineage>
</organism>
<dbReference type="Gene3D" id="1.25.40.20">
    <property type="entry name" value="Ankyrin repeat-containing domain"/>
    <property type="match status" value="2"/>
</dbReference>
<proteinExistence type="predicted"/>
<feature type="repeat" description="ANK" evidence="7">
    <location>
        <begin position="333"/>
        <end position="366"/>
    </location>
</feature>
<reference evidence="11" key="1">
    <citation type="journal article" date="2023" name="Plant J.">
        <title>Genome sequences and population genomics provide insights into the demographic history, inbreeding, and mutation load of two 'living fossil' tree species of Dipteronia.</title>
        <authorList>
            <person name="Feng Y."/>
            <person name="Comes H.P."/>
            <person name="Chen J."/>
            <person name="Zhu S."/>
            <person name="Lu R."/>
            <person name="Zhang X."/>
            <person name="Li P."/>
            <person name="Qiu J."/>
            <person name="Olsen K.M."/>
            <person name="Qiu Y."/>
        </authorList>
    </citation>
    <scope>NUCLEOTIDE SEQUENCE</scope>
    <source>
        <strain evidence="11">KIB01</strain>
    </source>
</reference>
<dbReference type="InterPro" id="IPR026961">
    <property type="entry name" value="PGG_dom"/>
</dbReference>
<dbReference type="Pfam" id="PF13962">
    <property type="entry name" value="PGG"/>
    <property type="match status" value="1"/>
</dbReference>
<feature type="transmembrane region" description="Helical" evidence="9">
    <location>
        <begin position="643"/>
        <end position="665"/>
    </location>
</feature>
<dbReference type="PROSITE" id="PS50297">
    <property type="entry name" value="ANK_REP_REGION"/>
    <property type="match status" value="3"/>
</dbReference>